<dbReference type="Pfam" id="PF02527">
    <property type="entry name" value="GidB"/>
    <property type="match status" value="1"/>
</dbReference>
<dbReference type="PANTHER" id="PTHR31760">
    <property type="entry name" value="S-ADENOSYL-L-METHIONINE-DEPENDENT METHYLTRANSFERASES SUPERFAMILY PROTEIN"/>
    <property type="match status" value="1"/>
</dbReference>
<reference evidence="7 8" key="1">
    <citation type="submission" date="2018-03" db="EMBL/GenBank/DDBJ databases">
        <title>A gene transfer event suggests a long-term partnership between eustigmatophyte algae and a novel lineage of endosymbiotic bacteria.</title>
        <authorList>
            <person name="Yurchenko T."/>
            <person name="Sevcikova T."/>
            <person name="Pribyl P."/>
            <person name="El Karkouri K."/>
            <person name="Klimes V."/>
            <person name="Amaral R."/>
            <person name="Zbrankova V."/>
            <person name="Kim E."/>
            <person name="Raoult D."/>
            <person name="Santos L.M.A."/>
            <person name="Elias M."/>
        </authorList>
    </citation>
    <scope>NUCLEOTIDE SEQUENCE [LARGE SCALE GENOMIC DNA]</scope>
    <source>
        <strain evidence="7">CCALA 838</strain>
    </source>
</reference>
<name>A0A2P1P9Z6_9RICK</name>
<dbReference type="PANTHER" id="PTHR31760:SF0">
    <property type="entry name" value="S-ADENOSYL-L-METHIONINE-DEPENDENT METHYLTRANSFERASES SUPERFAMILY PROTEIN"/>
    <property type="match status" value="1"/>
</dbReference>
<comment type="subcellular location">
    <subcellularLocation>
        <location evidence="6">Cytoplasm</location>
    </subcellularLocation>
</comment>
<dbReference type="Proteomes" id="UP000241762">
    <property type="component" value="Chromosome"/>
</dbReference>
<feature type="binding site" evidence="6">
    <location>
        <begin position="122"/>
        <end position="123"/>
    </location>
    <ligand>
        <name>S-adenosyl-L-methionine</name>
        <dbReference type="ChEBI" id="CHEBI:59789"/>
    </ligand>
</feature>
<keyword evidence="3 6" id="KW-0489">Methyltransferase</keyword>
<protein>
    <recommendedName>
        <fullName evidence="6">Ribosomal RNA small subunit methyltransferase G</fullName>
        <ecNumber evidence="6">2.1.1.170</ecNumber>
    </recommendedName>
    <alternativeName>
        <fullName evidence="6">16S rRNA 7-methylguanosine methyltransferase</fullName>
        <shortName evidence="6">16S rRNA m7G methyltransferase</shortName>
    </alternativeName>
</protein>
<feature type="binding site" evidence="6">
    <location>
        <position position="73"/>
    </location>
    <ligand>
        <name>S-adenosyl-L-methionine</name>
        <dbReference type="ChEBI" id="CHEBI:59789"/>
    </ligand>
</feature>
<dbReference type="GO" id="GO:0005829">
    <property type="term" value="C:cytosol"/>
    <property type="evidence" value="ECO:0007669"/>
    <property type="project" value="TreeGrafter"/>
</dbReference>
<dbReference type="PIRSF" id="PIRSF003078">
    <property type="entry name" value="GidB"/>
    <property type="match status" value="1"/>
</dbReference>
<organism evidence="7 8">
    <name type="scientific">Candidatus Phycorickettsia trachydisci</name>
    <dbReference type="NCBI Taxonomy" id="2115978"/>
    <lineage>
        <taxon>Bacteria</taxon>
        <taxon>Pseudomonadati</taxon>
        <taxon>Pseudomonadota</taxon>
        <taxon>Alphaproteobacteria</taxon>
        <taxon>Rickettsiales</taxon>
        <taxon>Rickettsiaceae</taxon>
        <taxon>Candidatus Phycorickettsia</taxon>
    </lineage>
</organism>
<dbReference type="KEGG" id="ptc:phytr_11410"/>
<sequence>MFHVKQKLSQDLNVSRETISKLEEYIALLIKWNEKINLISKNDIPDIWNKHIILCAELMKYINNKDVSLIDLGSGGGLPGIILSILGMQNVTLIESNSKKAAFLLQASKISNFPVRIINDRIEKQQIECDIITSRAFASINQLLECTKYVRFKKFMLLLKGPEVANEIPDTKDFNFQIEQSRYSPLSKIVLVKHNNE</sequence>
<keyword evidence="1 6" id="KW-0963">Cytoplasm</keyword>
<dbReference type="Gene3D" id="3.40.50.150">
    <property type="entry name" value="Vaccinia Virus protein VP39"/>
    <property type="match status" value="1"/>
</dbReference>
<comment type="function">
    <text evidence="6">Specifically methylates the N7 position of guanine in position 527 of 16S rRNA.</text>
</comment>
<accession>A0A2P1P9Z6</accession>
<evidence type="ECO:0000256" key="3">
    <source>
        <dbReference type="ARBA" id="ARBA00022603"/>
    </source>
</evidence>
<evidence type="ECO:0000256" key="1">
    <source>
        <dbReference type="ARBA" id="ARBA00022490"/>
    </source>
</evidence>
<dbReference type="GO" id="GO:0070043">
    <property type="term" value="F:rRNA (guanine-N7-)-methyltransferase activity"/>
    <property type="evidence" value="ECO:0007669"/>
    <property type="project" value="UniProtKB-UniRule"/>
</dbReference>
<gene>
    <name evidence="6" type="primary">rsmG</name>
    <name evidence="7" type="ORF">phytr_11410</name>
</gene>
<comment type="caution">
    <text evidence="6">Lacks conserved residue(s) required for the propagation of feature annotation.</text>
</comment>
<evidence type="ECO:0000313" key="7">
    <source>
        <dbReference type="EMBL" id="AVP88066.1"/>
    </source>
</evidence>
<evidence type="ECO:0000256" key="4">
    <source>
        <dbReference type="ARBA" id="ARBA00022679"/>
    </source>
</evidence>
<keyword evidence="8" id="KW-1185">Reference proteome</keyword>
<evidence type="ECO:0000313" key="8">
    <source>
        <dbReference type="Proteomes" id="UP000241762"/>
    </source>
</evidence>
<proteinExistence type="inferred from homology"/>
<feature type="binding site" evidence="6">
    <location>
        <position position="78"/>
    </location>
    <ligand>
        <name>S-adenosyl-L-methionine</name>
        <dbReference type="ChEBI" id="CHEBI:59789"/>
    </ligand>
</feature>
<dbReference type="EMBL" id="CP027845">
    <property type="protein sequence ID" value="AVP88066.1"/>
    <property type="molecule type" value="Genomic_DNA"/>
</dbReference>
<keyword evidence="2 6" id="KW-0698">rRNA processing</keyword>
<dbReference type="SUPFAM" id="SSF53335">
    <property type="entry name" value="S-adenosyl-L-methionine-dependent methyltransferases"/>
    <property type="match status" value="1"/>
</dbReference>
<comment type="catalytic activity">
    <reaction evidence="6">
        <text>guanosine(527) in 16S rRNA + S-adenosyl-L-methionine = N(7)-methylguanosine(527) in 16S rRNA + S-adenosyl-L-homocysteine</text>
        <dbReference type="Rhea" id="RHEA:42732"/>
        <dbReference type="Rhea" id="RHEA-COMP:10209"/>
        <dbReference type="Rhea" id="RHEA-COMP:10210"/>
        <dbReference type="ChEBI" id="CHEBI:57856"/>
        <dbReference type="ChEBI" id="CHEBI:59789"/>
        <dbReference type="ChEBI" id="CHEBI:74269"/>
        <dbReference type="ChEBI" id="CHEBI:74480"/>
        <dbReference type="EC" id="2.1.1.170"/>
    </reaction>
</comment>
<evidence type="ECO:0000256" key="5">
    <source>
        <dbReference type="ARBA" id="ARBA00022691"/>
    </source>
</evidence>
<keyword evidence="4 6" id="KW-0808">Transferase</keyword>
<keyword evidence="5 6" id="KW-0949">S-adenosyl-L-methionine</keyword>
<evidence type="ECO:0000256" key="2">
    <source>
        <dbReference type="ARBA" id="ARBA00022552"/>
    </source>
</evidence>
<evidence type="ECO:0000256" key="6">
    <source>
        <dbReference type="HAMAP-Rule" id="MF_00074"/>
    </source>
</evidence>
<dbReference type="InterPro" id="IPR003682">
    <property type="entry name" value="rRNA_ssu_MeTfrase_G"/>
</dbReference>
<dbReference type="HAMAP" id="MF_00074">
    <property type="entry name" value="16SrRNA_methyltr_G"/>
    <property type="match status" value="1"/>
</dbReference>
<dbReference type="AlphaFoldDB" id="A0A2P1P9Z6"/>
<dbReference type="NCBIfam" id="TIGR00138">
    <property type="entry name" value="rsmG_gidB"/>
    <property type="match status" value="1"/>
</dbReference>
<dbReference type="EC" id="2.1.1.170" evidence="6"/>
<comment type="similarity">
    <text evidence="6">Belongs to the methyltransferase superfamily. RNA methyltransferase RsmG family.</text>
</comment>
<dbReference type="InterPro" id="IPR029063">
    <property type="entry name" value="SAM-dependent_MTases_sf"/>
</dbReference>
<feature type="binding site" evidence="6">
    <location>
        <position position="135"/>
    </location>
    <ligand>
        <name>S-adenosyl-L-methionine</name>
        <dbReference type="ChEBI" id="CHEBI:59789"/>
    </ligand>
</feature>